<dbReference type="AlphaFoldDB" id="A0A518FKQ0"/>
<keyword evidence="1" id="KW-1133">Transmembrane helix</keyword>
<feature type="transmembrane region" description="Helical" evidence="1">
    <location>
        <begin position="118"/>
        <end position="136"/>
    </location>
</feature>
<dbReference type="OrthoDB" id="9968853at2"/>
<evidence type="ECO:0000256" key="1">
    <source>
        <dbReference type="SAM" id="Phobius"/>
    </source>
</evidence>
<proteinExistence type="predicted"/>
<name>A0A518FKQ0_9PLAN</name>
<keyword evidence="1" id="KW-0812">Transmembrane</keyword>
<reference evidence="2 3" key="1">
    <citation type="submission" date="2019-02" db="EMBL/GenBank/DDBJ databases">
        <title>Deep-cultivation of Planctomycetes and their phenomic and genomic characterization uncovers novel biology.</title>
        <authorList>
            <person name="Wiegand S."/>
            <person name="Jogler M."/>
            <person name="Boedeker C."/>
            <person name="Pinto D."/>
            <person name="Vollmers J."/>
            <person name="Rivas-Marin E."/>
            <person name="Kohn T."/>
            <person name="Peeters S.H."/>
            <person name="Heuer A."/>
            <person name="Rast P."/>
            <person name="Oberbeckmann S."/>
            <person name="Bunk B."/>
            <person name="Jeske O."/>
            <person name="Meyerdierks A."/>
            <person name="Storesund J.E."/>
            <person name="Kallscheuer N."/>
            <person name="Luecker S."/>
            <person name="Lage O.M."/>
            <person name="Pohl T."/>
            <person name="Merkel B.J."/>
            <person name="Hornburger P."/>
            <person name="Mueller R.-W."/>
            <person name="Bruemmer F."/>
            <person name="Labrenz M."/>
            <person name="Spormann A.M."/>
            <person name="Op den Camp H."/>
            <person name="Overmann J."/>
            <person name="Amann R."/>
            <person name="Jetten M.S.M."/>
            <person name="Mascher T."/>
            <person name="Medema M.H."/>
            <person name="Devos D.P."/>
            <person name="Kaster A.-K."/>
            <person name="Ovreas L."/>
            <person name="Rohde M."/>
            <person name="Galperin M.Y."/>
            <person name="Jogler C."/>
        </authorList>
    </citation>
    <scope>NUCLEOTIDE SEQUENCE [LARGE SCALE GENOMIC DNA]</scope>
    <source>
        <strain evidence="2 3">Pan153</strain>
    </source>
</reference>
<gene>
    <name evidence="2" type="ORF">Pan153_15620</name>
</gene>
<sequence length="200" mass="22749">MNNDTSVPEEESDETSKNLTIVIDPVAILKVVICFFCYVALISYLRSHNLLKAELTSSVLLGIFLVTIAAQYFIFISSKRKLDAYLRTNPVIQDQDSLMQWKTISQTHNQWERIGVKLLFGLLLPMSLLICISSGFKSLNMAIVGVFLLLDLVLNVWTSSSQNKMEQLECSDESLKPEYQRACDEWQHRLAPDFKIDPGQ</sequence>
<evidence type="ECO:0000313" key="3">
    <source>
        <dbReference type="Proteomes" id="UP000320839"/>
    </source>
</evidence>
<organism evidence="2 3">
    <name type="scientific">Gimesia panareensis</name>
    <dbReference type="NCBI Taxonomy" id="2527978"/>
    <lineage>
        <taxon>Bacteria</taxon>
        <taxon>Pseudomonadati</taxon>
        <taxon>Planctomycetota</taxon>
        <taxon>Planctomycetia</taxon>
        <taxon>Planctomycetales</taxon>
        <taxon>Planctomycetaceae</taxon>
        <taxon>Gimesia</taxon>
    </lineage>
</organism>
<dbReference type="EMBL" id="CP036317">
    <property type="protein sequence ID" value="QDV16928.1"/>
    <property type="molecule type" value="Genomic_DNA"/>
</dbReference>
<dbReference type="Proteomes" id="UP000320839">
    <property type="component" value="Chromosome"/>
</dbReference>
<evidence type="ECO:0000313" key="2">
    <source>
        <dbReference type="EMBL" id="QDV16928.1"/>
    </source>
</evidence>
<dbReference type="RefSeq" id="WP_145454803.1">
    <property type="nucleotide sequence ID" value="NZ_CP036317.1"/>
</dbReference>
<keyword evidence="1" id="KW-0472">Membrane</keyword>
<protein>
    <submittedName>
        <fullName evidence="2">Uncharacterized protein</fullName>
    </submittedName>
</protein>
<feature type="transmembrane region" description="Helical" evidence="1">
    <location>
        <begin position="142"/>
        <end position="158"/>
    </location>
</feature>
<feature type="transmembrane region" description="Helical" evidence="1">
    <location>
        <begin position="21"/>
        <end position="45"/>
    </location>
</feature>
<accession>A0A518FKQ0</accession>
<feature type="transmembrane region" description="Helical" evidence="1">
    <location>
        <begin position="57"/>
        <end position="77"/>
    </location>
</feature>